<keyword evidence="2" id="KW-1185">Reference proteome</keyword>
<name>A0A6M6JU29_9PSEU</name>
<evidence type="ECO:0000313" key="1">
    <source>
        <dbReference type="EMBL" id="QJY49681.1"/>
    </source>
</evidence>
<dbReference type="SUPFAM" id="SSF89807">
    <property type="entry name" value="Dodecin-like"/>
    <property type="match status" value="1"/>
</dbReference>
<dbReference type="PANTHER" id="PTHR39324">
    <property type="entry name" value="CALCIUM DODECIN"/>
    <property type="match status" value="1"/>
</dbReference>
<organism evidence="1 2">
    <name type="scientific">Pseudonocardia broussonetiae</name>
    <dbReference type="NCBI Taxonomy" id="2736640"/>
    <lineage>
        <taxon>Bacteria</taxon>
        <taxon>Bacillati</taxon>
        <taxon>Actinomycetota</taxon>
        <taxon>Actinomycetes</taxon>
        <taxon>Pseudonocardiales</taxon>
        <taxon>Pseudonocardiaceae</taxon>
        <taxon>Pseudonocardia</taxon>
    </lineage>
</organism>
<gene>
    <name evidence="1" type="ORF">HOP40_31205</name>
</gene>
<dbReference type="InterPro" id="IPR036694">
    <property type="entry name" value="Dodecin-like_sf"/>
</dbReference>
<protein>
    <submittedName>
        <fullName evidence="1">Dodecin family protein</fullName>
    </submittedName>
</protein>
<dbReference type="EMBL" id="CP053564">
    <property type="protein sequence ID" value="QJY49681.1"/>
    <property type="molecule type" value="Genomic_DNA"/>
</dbReference>
<dbReference type="NCBIfam" id="NF043052">
    <property type="entry name" value="DodecBact"/>
    <property type="match status" value="1"/>
</dbReference>
<reference evidence="1 2" key="1">
    <citation type="submission" date="2020-05" db="EMBL/GenBank/DDBJ databases">
        <authorList>
            <person name="Mo P."/>
        </authorList>
    </citation>
    <scope>NUCLEOTIDE SEQUENCE [LARGE SCALE GENOMIC DNA]</scope>
    <source>
        <strain evidence="1 2">Gen01</strain>
    </source>
</reference>
<dbReference type="Gene3D" id="3.30.1660.10">
    <property type="entry name" value="Flavin-binding protein dodecin"/>
    <property type="match status" value="1"/>
</dbReference>
<accession>A0A6M6JU29</accession>
<evidence type="ECO:0000313" key="2">
    <source>
        <dbReference type="Proteomes" id="UP000505377"/>
    </source>
</evidence>
<dbReference type="AlphaFoldDB" id="A0A6M6JU29"/>
<dbReference type="InterPro" id="IPR025543">
    <property type="entry name" value="Dodecin-like"/>
</dbReference>
<sequence length="69" mass="7743">MSDNTYRVIEIVGTSANDVSEAIRNGIARAASTLDELDWFEVTQTRGHIENGEVAHFQVHLKVGFKLRQ</sequence>
<dbReference type="InterPro" id="IPR009923">
    <property type="entry name" value="Dodecin"/>
</dbReference>
<dbReference type="Proteomes" id="UP000505377">
    <property type="component" value="Chromosome"/>
</dbReference>
<dbReference type="RefSeq" id="WP_172166035.1">
    <property type="nucleotide sequence ID" value="NZ_CP053564.1"/>
</dbReference>
<dbReference type="KEGG" id="pbro:HOP40_31205"/>
<dbReference type="InterPro" id="IPR050049">
    <property type="entry name" value="Dodecin_bact"/>
</dbReference>
<proteinExistence type="predicted"/>
<dbReference type="PANTHER" id="PTHR39324:SF1">
    <property type="entry name" value="CALCIUM DODECIN"/>
    <property type="match status" value="1"/>
</dbReference>
<dbReference type="Pfam" id="PF07311">
    <property type="entry name" value="Dodecin"/>
    <property type="match status" value="1"/>
</dbReference>